<accession>A0AAV9XPV3</accession>
<sequence>MITISIAPDRGDSWVEVASQPSDSYTSSSSPEEPVITSGLQVQKRKHRARRRNSTSTAIPSSSRVVESSSDYEDDDDEDDEDLDGIDLNTIDSIGSSITDPSLSEGEEGSSDEESDEDEGEIQPVAGFSHHPSASRPQNNFRAFSRDPPQPDHDAALRASLSTLLSCAAGVGSASKPRVADRMGVIQEHTRPAPIQTLSLVTDSEREAIMSAPQPPPPPYRKTPHHPPPPPIPRQQQRAASPRRLKEDPQTSKHRTRARSRRSSKATSAAVNPAISSISASNMTYLTLAVSAGAVIIVSAISFSAGYALGKEVGRTEMLELGSSGGDIVKRAASGTVSKVGGKIVMSTGMGSGLRSITVA</sequence>
<feature type="compositionally biased region" description="Basic residues" evidence="1">
    <location>
        <begin position="43"/>
        <end position="53"/>
    </location>
</feature>
<feature type="compositionally biased region" description="Polar residues" evidence="1">
    <location>
        <begin position="90"/>
        <end position="102"/>
    </location>
</feature>
<feature type="compositionally biased region" description="Pro residues" evidence="1">
    <location>
        <begin position="213"/>
        <end position="233"/>
    </location>
</feature>
<keyword evidence="2" id="KW-1133">Transmembrane helix</keyword>
<protein>
    <submittedName>
        <fullName evidence="3">Uncharacterized protein</fullName>
    </submittedName>
</protein>
<dbReference type="AlphaFoldDB" id="A0AAV9XPV3"/>
<dbReference type="Proteomes" id="UP001365542">
    <property type="component" value="Unassembled WGS sequence"/>
</dbReference>
<feature type="transmembrane region" description="Helical" evidence="2">
    <location>
        <begin position="285"/>
        <end position="309"/>
    </location>
</feature>
<evidence type="ECO:0000256" key="2">
    <source>
        <dbReference type="SAM" id="Phobius"/>
    </source>
</evidence>
<dbReference type="EMBL" id="JAVHJO010000001">
    <property type="protein sequence ID" value="KAK6543991.1"/>
    <property type="molecule type" value="Genomic_DNA"/>
</dbReference>
<organism evidence="3 4">
    <name type="scientific">Orbilia ellipsospora</name>
    <dbReference type="NCBI Taxonomy" id="2528407"/>
    <lineage>
        <taxon>Eukaryota</taxon>
        <taxon>Fungi</taxon>
        <taxon>Dikarya</taxon>
        <taxon>Ascomycota</taxon>
        <taxon>Pezizomycotina</taxon>
        <taxon>Orbiliomycetes</taxon>
        <taxon>Orbiliales</taxon>
        <taxon>Orbiliaceae</taxon>
        <taxon>Orbilia</taxon>
    </lineage>
</organism>
<evidence type="ECO:0000256" key="1">
    <source>
        <dbReference type="SAM" id="MobiDB-lite"/>
    </source>
</evidence>
<feature type="compositionally biased region" description="Low complexity" evidence="1">
    <location>
        <begin position="19"/>
        <end position="30"/>
    </location>
</feature>
<feature type="region of interest" description="Disordered" evidence="1">
    <location>
        <begin position="1"/>
        <end position="157"/>
    </location>
</feature>
<reference evidence="3 4" key="1">
    <citation type="submission" date="2019-10" db="EMBL/GenBank/DDBJ databases">
        <authorList>
            <person name="Palmer J.M."/>
        </authorList>
    </citation>
    <scope>NUCLEOTIDE SEQUENCE [LARGE SCALE GENOMIC DNA]</scope>
    <source>
        <strain evidence="3 4">TWF694</strain>
    </source>
</reference>
<keyword evidence="2" id="KW-0472">Membrane</keyword>
<feature type="region of interest" description="Disordered" evidence="1">
    <location>
        <begin position="209"/>
        <end position="270"/>
    </location>
</feature>
<feature type="compositionally biased region" description="Acidic residues" evidence="1">
    <location>
        <begin position="70"/>
        <end position="85"/>
    </location>
</feature>
<gene>
    <name evidence="3" type="ORF">TWF694_000706</name>
</gene>
<evidence type="ECO:0000313" key="4">
    <source>
        <dbReference type="Proteomes" id="UP001365542"/>
    </source>
</evidence>
<proteinExistence type="predicted"/>
<name>A0AAV9XPV3_9PEZI</name>
<keyword evidence="4" id="KW-1185">Reference proteome</keyword>
<keyword evidence="2" id="KW-0812">Transmembrane</keyword>
<feature type="compositionally biased region" description="Acidic residues" evidence="1">
    <location>
        <begin position="105"/>
        <end position="121"/>
    </location>
</feature>
<feature type="compositionally biased region" description="Basic residues" evidence="1">
    <location>
        <begin position="252"/>
        <end position="264"/>
    </location>
</feature>
<comment type="caution">
    <text evidence="3">The sequence shown here is derived from an EMBL/GenBank/DDBJ whole genome shotgun (WGS) entry which is preliminary data.</text>
</comment>
<evidence type="ECO:0000313" key="3">
    <source>
        <dbReference type="EMBL" id="KAK6543991.1"/>
    </source>
</evidence>